<keyword evidence="3" id="KW-1185">Reference proteome</keyword>
<sequence>MTFFYMMKHDPYPLYAVLFFFPYSMINPRGLAHVSSFGFMILSWETLPFICRHFLRCQKNTYKKTCAYCSFSLAGIIYCREVLIFQRKKFFLDTLRASFFLLLAPTLLHSFLSLFFLLTFFFLSAAT</sequence>
<dbReference type="InParanoid" id="A0A1X2H284"/>
<keyword evidence="1" id="KW-0472">Membrane</keyword>
<dbReference type="Proteomes" id="UP000242180">
    <property type="component" value="Unassembled WGS sequence"/>
</dbReference>
<feature type="transmembrane region" description="Helical" evidence="1">
    <location>
        <begin position="67"/>
        <end position="85"/>
    </location>
</feature>
<comment type="caution">
    <text evidence="2">The sequence shown here is derived from an EMBL/GenBank/DDBJ whole genome shotgun (WGS) entry which is preliminary data.</text>
</comment>
<organism evidence="2 3">
    <name type="scientific">Syncephalastrum racemosum</name>
    <name type="common">Filamentous fungus</name>
    <dbReference type="NCBI Taxonomy" id="13706"/>
    <lineage>
        <taxon>Eukaryota</taxon>
        <taxon>Fungi</taxon>
        <taxon>Fungi incertae sedis</taxon>
        <taxon>Mucoromycota</taxon>
        <taxon>Mucoromycotina</taxon>
        <taxon>Mucoromycetes</taxon>
        <taxon>Mucorales</taxon>
        <taxon>Syncephalastraceae</taxon>
        <taxon>Syncephalastrum</taxon>
    </lineage>
</organism>
<keyword evidence="1" id="KW-1133">Transmembrane helix</keyword>
<accession>A0A1X2H284</accession>
<keyword evidence="1" id="KW-0812">Transmembrane</keyword>
<evidence type="ECO:0000313" key="3">
    <source>
        <dbReference type="Proteomes" id="UP000242180"/>
    </source>
</evidence>
<feature type="transmembrane region" description="Helical" evidence="1">
    <location>
        <begin position="97"/>
        <end position="123"/>
    </location>
</feature>
<dbReference type="AlphaFoldDB" id="A0A1X2H284"/>
<evidence type="ECO:0000256" key="1">
    <source>
        <dbReference type="SAM" id="Phobius"/>
    </source>
</evidence>
<evidence type="ECO:0000313" key="2">
    <source>
        <dbReference type="EMBL" id="ORY91859.1"/>
    </source>
</evidence>
<protein>
    <submittedName>
        <fullName evidence="2">Uncharacterized protein</fullName>
    </submittedName>
</protein>
<proteinExistence type="predicted"/>
<reference evidence="2 3" key="1">
    <citation type="submission" date="2016-07" db="EMBL/GenBank/DDBJ databases">
        <title>Pervasive Adenine N6-methylation of Active Genes in Fungi.</title>
        <authorList>
            <consortium name="DOE Joint Genome Institute"/>
            <person name="Mondo S.J."/>
            <person name="Dannebaum R.O."/>
            <person name="Kuo R.C."/>
            <person name="Labutti K."/>
            <person name="Haridas S."/>
            <person name="Kuo A."/>
            <person name="Salamov A."/>
            <person name="Ahrendt S.R."/>
            <person name="Lipzen A."/>
            <person name="Sullivan W."/>
            <person name="Andreopoulos W.B."/>
            <person name="Clum A."/>
            <person name="Lindquist E."/>
            <person name="Daum C."/>
            <person name="Ramamoorthy G.K."/>
            <person name="Gryganskyi A."/>
            <person name="Culley D."/>
            <person name="Magnuson J.K."/>
            <person name="James T.Y."/>
            <person name="O'Malley M.A."/>
            <person name="Stajich J.E."/>
            <person name="Spatafora J.W."/>
            <person name="Visel A."/>
            <person name="Grigoriev I.V."/>
        </authorList>
    </citation>
    <scope>NUCLEOTIDE SEQUENCE [LARGE SCALE GENOMIC DNA]</scope>
    <source>
        <strain evidence="2 3">NRRL 2496</strain>
    </source>
</reference>
<gene>
    <name evidence="2" type="ORF">BCR43DRAFT_72846</name>
</gene>
<dbReference type="EMBL" id="MCGN01000010">
    <property type="protein sequence ID" value="ORY91859.1"/>
    <property type="molecule type" value="Genomic_DNA"/>
</dbReference>
<name>A0A1X2H284_SYNRA</name>